<evidence type="ECO:0000313" key="2">
    <source>
        <dbReference type="EMBL" id="VFJ53630.1"/>
    </source>
</evidence>
<feature type="domain" description="AAA" evidence="1">
    <location>
        <begin position="1"/>
        <end position="206"/>
    </location>
</feature>
<proteinExistence type="predicted"/>
<reference evidence="2" key="1">
    <citation type="submission" date="2019-02" db="EMBL/GenBank/DDBJ databases">
        <authorList>
            <person name="Gruber-Vodicka R. H."/>
            <person name="Seah K. B. B."/>
        </authorList>
    </citation>
    <scope>NUCLEOTIDE SEQUENCE</scope>
    <source>
        <strain evidence="2">BECK_DK47</strain>
    </source>
</reference>
<dbReference type="Gene3D" id="3.40.50.300">
    <property type="entry name" value="P-loop containing nucleotide triphosphate hydrolases"/>
    <property type="match status" value="1"/>
</dbReference>
<evidence type="ECO:0000259" key="1">
    <source>
        <dbReference type="Pfam" id="PF13614"/>
    </source>
</evidence>
<dbReference type="PANTHER" id="PTHR13696:SF52">
    <property type="entry name" value="PARA FAMILY PROTEIN CT_582"/>
    <property type="match status" value="1"/>
</dbReference>
<protein>
    <submittedName>
        <fullName evidence="2">Chromosome partitioning protein</fullName>
    </submittedName>
</protein>
<name>A0A450SJH9_9GAMM</name>
<dbReference type="InterPro" id="IPR050678">
    <property type="entry name" value="DNA_Partitioning_ATPase"/>
</dbReference>
<dbReference type="EMBL" id="CAADEX010000043">
    <property type="protein sequence ID" value="VFJ53630.1"/>
    <property type="molecule type" value="Genomic_DNA"/>
</dbReference>
<dbReference type="PANTHER" id="PTHR13696">
    <property type="entry name" value="P-LOOP CONTAINING NUCLEOSIDE TRIPHOSPHATE HYDROLASE"/>
    <property type="match status" value="1"/>
</dbReference>
<gene>
    <name evidence="2" type="ORF">BECKDK2373B_GA0170837_104311</name>
</gene>
<accession>A0A450SJH9</accession>
<dbReference type="CDD" id="cd02042">
    <property type="entry name" value="ParAB_family"/>
    <property type="match status" value="1"/>
</dbReference>
<dbReference type="AlphaFoldDB" id="A0A450SJH9"/>
<sequence length="309" mass="33960">MHIVSVINYKGGVGKTTMTANLAAELAWRGRSVLLIDLDPQASLTFSFIQPGEWEKEFAEARTIKRWFEATTESANFDLASLIFQPPAVNSEVSPNGGCIDLIPSHLGLINVDLELATELGGATLKQAKKKYIRVHRRLADGLDAIDPEKYELVLIDCPPNFNIVTKTAIVASSHILIPAKPDYLSTLGIDYLIRALDGLVRDFNEYAELDSGHAVKSISPERLGVVFTMVQEYSGGPISAIRPFIARTKELDVPVFEAYIKENKTMFGDAPQFGLPVVLSRGSGATYESVIQGIEEFVTEFEKKLGLE</sequence>
<organism evidence="2">
    <name type="scientific">Candidatus Kentrum sp. DK</name>
    <dbReference type="NCBI Taxonomy" id="2126562"/>
    <lineage>
        <taxon>Bacteria</taxon>
        <taxon>Pseudomonadati</taxon>
        <taxon>Pseudomonadota</taxon>
        <taxon>Gammaproteobacteria</taxon>
        <taxon>Candidatus Kentrum</taxon>
    </lineage>
</organism>
<dbReference type="InterPro" id="IPR025669">
    <property type="entry name" value="AAA_dom"/>
</dbReference>
<dbReference type="Pfam" id="PF13614">
    <property type="entry name" value="AAA_31"/>
    <property type="match status" value="1"/>
</dbReference>
<dbReference type="SUPFAM" id="SSF52540">
    <property type="entry name" value="P-loop containing nucleoside triphosphate hydrolases"/>
    <property type="match status" value="1"/>
</dbReference>
<dbReference type="InterPro" id="IPR027417">
    <property type="entry name" value="P-loop_NTPase"/>
</dbReference>